<dbReference type="PATRIC" id="fig|348824.6.peg.6990"/>
<protein>
    <submittedName>
        <fullName evidence="1">Uncharacterized protein</fullName>
    </submittedName>
</protein>
<evidence type="ECO:0000313" key="1">
    <source>
        <dbReference type="EMBL" id="CDM62642.1"/>
    </source>
</evidence>
<keyword evidence="1" id="KW-0614">Plasmid</keyword>
<gene>
    <name evidence="1" type="ORF">LPU83_pLPU83d_1272</name>
</gene>
<name>W6RNH3_9HYPH</name>
<keyword evidence="2" id="KW-1185">Reference proteome</keyword>
<proteinExistence type="predicted"/>
<organism evidence="1 2">
    <name type="scientific">Rhizobium favelukesii</name>
    <dbReference type="NCBI Taxonomy" id="348824"/>
    <lineage>
        <taxon>Bacteria</taxon>
        <taxon>Pseudomonadati</taxon>
        <taxon>Pseudomonadota</taxon>
        <taxon>Alphaproteobacteria</taxon>
        <taxon>Hyphomicrobiales</taxon>
        <taxon>Rhizobiaceae</taxon>
        <taxon>Rhizobium/Agrobacterium group</taxon>
        <taxon>Rhizobium</taxon>
    </lineage>
</organism>
<accession>W6RNH3</accession>
<dbReference type="HOGENOM" id="CLU_2719586_0_0_5"/>
<dbReference type="EMBL" id="HG916855">
    <property type="protein sequence ID" value="CDM62642.1"/>
    <property type="molecule type" value="Genomic_DNA"/>
</dbReference>
<geneLocation type="plasmid" evidence="1 2">
    <name>pLPU83d</name>
</geneLocation>
<dbReference type="KEGG" id="rhl:LPU83_pLPU83d_1272"/>
<reference evidence="1" key="1">
    <citation type="submission" date="2013-11" db="EMBL/GenBank/DDBJ databases">
        <title>Draft genome sequence of the broad-host-range Rhizobium sp. LPU83 strain, a member of the low-genetic diversity Oregon-like Rhizobium sp. group.</title>
        <authorList>
            <person name="Wibberg D."/>
            <person name="Puehler A."/>
            <person name="Schlueter A."/>
        </authorList>
    </citation>
    <scope>NUCLEOTIDE SEQUENCE [LARGE SCALE GENOMIC DNA]</scope>
    <source>
        <strain evidence="1">LPU83</strain>
        <plasmid evidence="1">pLPU83d</plasmid>
    </source>
</reference>
<dbReference type="AlphaFoldDB" id="W6RNH3"/>
<evidence type="ECO:0000313" key="2">
    <source>
        <dbReference type="Proteomes" id="UP000019443"/>
    </source>
</evidence>
<sequence>MRWHLGSTSRFARRVGSSGRTEIGDSSIITDRSKIRRSEHFAPPQAACTERQRLSSTDISIHFEDHWGGSWP</sequence>
<dbReference type="Proteomes" id="UP000019443">
    <property type="component" value="Plasmid pLPU83d"/>
</dbReference>